<evidence type="ECO:0000256" key="9">
    <source>
        <dbReference type="ARBA" id="ARBA00023180"/>
    </source>
</evidence>
<dbReference type="PANTHER" id="PTHR14647">
    <property type="entry name" value="GALACTOSE-3-O-SULFOTRANSFERASE"/>
    <property type="match status" value="1"/>
</dbReference>
<sequence length="358" mass="42031">MSDYEDDEIHNSAVNGANFSVTPLNVTSRNARITESGTPERVTHVGFLKVHKAGSTTMQNLLFRFGLRYKLNIAVPKKGNIVGYSTPLVPPRYSDHYDILACHTMYSKNLYAKLLPTDAVRIAIIREPFERMVSAAFYYRDVWKSKYLKSIPPSNFIHNLVSLPEKYDKKVFSKTKNAMGYDFDFPANMTLKHKDQIQNYLLTLEKDFELVMTTDKFDESLVLLRRRLNWSIGDIVYYAINKNLHQVIQLSAREHNKFKRTSFLDYEIYEYFSSVLKQKLKSAENDFRNEVAFFKNCLTKVRKFCDNKRVQSYIEFNNPKWGDPFKITKTDCKLMMTKEISFLNRFEDYVPDKNIKMF</sequence>
<keyword evidence="8" id="KW-0472">Membrane</keyword>
<evidence type="ECO:0000256" key="6">
    <source>
        <dbReference type="ARBA" id="ARBA00022989"/>
    </source>
</evidence>
<accession>A0A9D4MY61</accession>
<evidence type="ECO:0000256" key="3">
    <source>
        <dbReference type="ARBA" id="ARBA00022679"/>
    </source>
</evidence>
<dbReference type="GO" id="GO:0001733">
    <property type="term" value="F:galactosylceramide sulfotransferase activity"/>
    <property type="evidence" value="ECO:0007669"/>
    <property type="project" value="InterPro"/>
</dbReference>
<evidence type="ECO:0000256" key="1">
    <source>
        <dbReference type="ARBA" id="ARBA00004323"/>
    </source>
</evidence>
<comment type="subcellular location">
    <subcellularLocation>
        <location evidence="1">Golgi apparatus membrane</location>
        <topology evidence="1">Single-pass type II membrane protein</topology>
    </subcellularLocation>
</comment>
<evidence type="ECO:0000256" key="8">
    <source>
        <dbReference type="ARBA" id="ARBA00023136"/>
    </source>
</evidence>
<reference evidence="10" key="2">
    <citation type="submission" date="2020-11" db="EMBL/GenBank/DDBJ databases">
        <authorList>
            <person name="McCartney M.A."/>
            <person name="Auch B."/>
            <person name="Kono T."/>
            <person name="Mallez S."/>
            <person name="Becker A."/>
            <person name="Gohl D.M."/>
            <person name="Silverstein K.A.T."/>
            <person name="Koren S."/>
            <person name="Bechman K.B."/>
            <person name="Herman A."/>
            <person name="Abrahante J.E."/>
            <person name="Garbe J."/>
        </authorList>
    </citation>
    <scope>NUCLEOTIDE SEQUENCE</scope>
    <source>
        <strain evidence="10">Duluth1</strain>
        <tissue evidence="10">Whole animal</tissue>
    </source>
</reference>
<evidence type="ECO:0000313" key="10">
    <source>
        <dbReference type="EMBL" id="KAH3884350.1"/>
    </source>
</evidence>
<keyword evidence="4" id="KW-0812">Transmembrane</keyword>
<evidence type="ECO:0000256" key="2">
    <source>
        <dbReference type="ARBA" id="ARBA00008124"/>
    </source>
</evidence>
<dbReference type="SUPFAM" id="SSF52540">
    <property type="entry name" value="P-loop containing nucleoside triphosphate hydrolases"/>
    <property type="match status" value="1"/>
</dbReference>
<dbReference type="Proteomes" id="UP000828390">
    <property type="component" value="Unassembled WGS sequence"/>
</dbReference>
<dbReference type="Gene3D" id="3.40.50.300">
    <property type="entry name" value="P-loop containing nucleotide triphosphate hydrolases"/>
    <property type="match status" value="1"/>
</dbReference>
<gene>
    <name evidence="10" type="ORF">DPMN_008328</name>
</gene>
<keyword evidence="6" id="KW-1133">Transmembrane helix</keyword>
<evidence type="ECO:0008006" key="12">
    <source>
        <dbReference type="Google" id="ProtNLM"/>
    </source>
</evidence>
<evidence type="ECO:0000256" key="5">
    <source>
        <dbReference type="ARBA" id="ARBA00022968"/>
    </source>
</evidence>
<dbReference type="PANTHER" id="PTHR14647:SF87">
    <property type="entry name" value="PUTATIVE-RELATED"/>
    <property type="match status" value="1"/>
</dbReference>
<evidence type="ECO:0000256" key="7">
    <source>
        <dbReference type="ARBA" id="ARBA00023034"/>
    </source>
</evidence>
<dbReference type="AlphaFoldDB" id="A0A9D4MY61"/>
<proteinExistence type="inferred from homology"/>
<evidence type="ECO:0000313" key="11">
    <source>
        <dbReference type="Proteomes" id="UP000828390"/>
    </source>
</evidence>
<protein>
    <recommendedName>
        <fullName evidence="12">Galactosylceramide sulfotransferase</fullName>
    </recommendedName>
</protein>
<keyword evidence="9" id="KW-0325">Glycoprotein</keyword>
<reference evidence="10" key="1">
    <citation type="journal article" date="2019" name="bioRxiv">
        <title>The Genome of the Zebra Mussel, Dreissena polymorpha: A Resource for Invasive Species Research.</title>
        <authorList>
            <person name="McCartney M.A."/>
            <person name="Auch B."/>
            <person name="Kono T."/>
            <person name="Mallez S."/>
            <person name="Zhang Y."/>
            <person name="Obille A."/>
            <person name="Becker A."/>
            <person name="Abrahante J.E."/>
            <person name="Garbe J."/>
            <person name="Badalamenti J.P."/>
            <person name="Herman A."/>
            <person name="Mangelson H."/>
            <person name="Liachko I."/>
            <person name="Sullivan S."/>
            <person name="Sone E.D."/>
            <person name="Koren S."/>
            <person name="Silverstein K.A.T."/>
            <person name="Beckman K.B."/>
            <person name="Gohl D.M."/>
        </authorList>
    </citation>
    <scope>NUCLEOTIDE SEQUENCE</scope>
    <source>
        <strain evidence="10">Duluth1</strain>
        <tissue evidence="10">Whole animal</tissue>
    </source>
</reference>
<dbReference type="EMBL" id="JAIWYP010000001">
    <property type="protein sequence ID" value="KAH3884350.1"/>
    <property type="molecule type" value="Genomic_DNA"/>
</dbReference>
<keyword evidence="5" id="KW-0735">Signal-anchor</keyword>
<dbReference type="InterPro" id="IPR027417">
    <property type="entry name" value="P-loop_NTPase"/>
</dbReference>
<dbReference type="Pfam" id="PF06990">
    <property type="entry name" value="Gal-3-0_sulfotr"/>
    <property type="match status" value="1"/>
</dbReference>
<organism evidence="10 11">
    <name type="scientific">Dreissena polymorpha</name>
    <name type="common">Zebra mussel</name>
    <name type="synonym">Mytilus polymorpha</name>
    <dbReference type="NCBI Taxonomy" id="45954"/>
    <lineage>
        <taxon>Eukaryota</taxon>
        <taxon>Metazoa</taxon>
        <taxon>Spiralia</taxon>
        <taxon>Lophotrochozoa</taxon>
        <taxon>Mollusca</taxon>
        <taxon>Bivalvia</taxon>
        <taxon>Autobranchia</taxon>
        <taxon>Heteroconchia</taxon>
        <taxon>Euheterodonta</taxon>
        <taxon>Imparidentia</taxon>
        <taxon>Neoheterodontei</taxon>
        <taxon>Myida</taxon>
        <taxon>Dreissenoidea</taxon>
        <taxon>Dreissenidae</taxon>
        <taxon>Dreissena</taxon>
    </lineage>
</organism>
<name>A0A9D4MY61_DREPO</name>
<keyword evidence="7" id="KW-0333">Golgi apparatus</keyword>
<comment type="caution">
    <text evidence="10">The sequence shown here is derived from an EMBL/GenBank/DDBJ whole genome shotgun (WGS) entry which is preliminary data.</text>
</comment>
<dbReference type="GO" id="GO:0009247">
    <property type="term" value="P:glycolipid biosynthetic process"/>
    <property type="evidence" value="ECO:0007669"/>
    <property type="project" value="InterPro"/>
</dbReference>
<keyword evidence="3" id="KW-0808">Transferase</keyword>
<keyword evidence="11" id="KW-1185">Reference proteome</keyword>
<comment type="similarity">
    <text evidence="2">Belongs to the galactose-3-O-sulfotransferase family.</text>
</comment>
<evidence type="ECO:0000256" key="4">
    <source>
        <dbReference type="ARBA" id="ARBA00022692"/>
    </source>
</evidence>
<dbReference type="GO" id="GO:0000139">
    <property type="term" value="C:Golgi membrane"/>
    <property type="evidence" value="ECO:0007669"/>
    <property type="project" value="UniProtKB-SubCell"/>
</dbReference>
<dbReference type="InterPro" id="IPR009729">
    <property type="entry name" value="Gal-3-0_sulfotransfrase"/>
</dbReference>